<dbReference type="HAMAP" id="MF_00268">
    <property type="entry name" value="RecA"/>
    <property type="match status" value="1"/>
</dbReference>
<dbReference type="SUPFAM" id="SSF54752">
    <property type="entry name" value="RecA protein, C-terminal domain"/>
    <property type="match status" value="1"/>
</dbReference>
<dbReference type="InterPro" id="IPR027417">
    <property type="entry name" value="P-loop_NTPase"/>
</dbReference>
<keyword evidence="5 9" id="KW-0238">DNA-binding</keyword>
<evidence type="ECO:0000256" key="11">
    <source>
        <dbReference type="RuleBase" id="RU004527"/>
    </source>
</evidence>
<organism evidence="15 16">
    <name type="scientific">Salininema proteolyticum</name>
    <dbReference type="NCBI Taxonomy" id="1607685"/>
    <lineage>
        <taxon>Bacteria</taxon>
        <taxon>Bacillati</taxon>
        <taxon>Actinomycetota</taxon>
        <taxon>Actinomycetes</taxon>
        <taxon>Glycomycetales</taxon>
        <taxon>Glycomycetaceae</taxon>
        <taxon>Salininema</taxon>
    </lineage>
</organism>
<sequence length="360" mass="38163">MAKQTGSRYSAAGSAQDKAKALDLALAQIDKQFGKGSVMKLGDKPKQNIKVIQTGSIALDIALGVGGLPRGRVVEVFGPESSGKTSIALHAIANVQAEGGVAAMIDAEHALDPVYAEAIGVNIDELLVSQPDTGEQALEIADMLVRSSAVDLIVIDSVAALVPRAEIEGEMGDSHVGLQARLMSQALRKITGGLNQTGTTAIFINQLREKVGVMFGSPETTTGGKALKFYASVRLDIRRIETLKDGTDAVGNRTRVKVVKNKVGSPFRQAEFDIIYGLGISKEGSLIDMGVEHGIVKKSGAWYTYEGDQLGQGKEKARTNLKENPDLALEIEKKIKEKLGVDGDAEEAPEAAAEEPPVDF</sequence>
<dbReference type="Proteomes" id="UP001595823">
    <property type="component" value="Unassembled WGS sequence"/>
</dbReference>
<dbReference type="CDD" id="cd00983">
    <property type="entry name" value="RecA"/>
    <property type="match status" value="1"/>
</dbReference>
<name>A0ABV8TYI2_9ACTN</name>
<dbReference type="RefSeq" id="WP_380620598.1">
    <property type="nucleotide sequence ID" value="NZ_JBHSDK010000014.1"/>
</dbReference>
<dbReference type="InterPro" id="IPR023400">
    <property type="entry name" value="RecA_C_sf"/>
</dbReference>
<evidence type="ECO:0000256" key="6">
    <source>
        <dbReference type="ARBA" id="ARBA00023172"/>
    </source>
</evidence>
<dbReference type="PRINTS" id="PR00142">
    <property type="entry name" value="RECA"/>
</dbReference>
<accession>A0ABV8TYI2</accession>
<feature type="binding site" evidence="9">
    <location>
        <begin position="78"/>
        <end position="85"/>
    </location>
    <ligand>
        <name>ATP</name>
        <dbReference type="ChEBI" id="CHEBI:30616"/>
    </ligand>
</feature>
<dbReference type="InterPro" id="IPR013765">
    <property type="entry name" value="DNA_recomb/repair_RecA"/>
</dbReference>
<comment type="function">
    <text evidence="9">Can catalyze the hydrolysis of ATP in the presence of single-stranded DNA, the ATP-dependent uptake of single-stranded DNA by duplex DNA, and the ATP-dependent hybridization of homologous single-stranded DNAs. It interacts with LexA causing its activation and leading to its autocatalytic cleavage.</text>
</comment>
<dbReference type="PROSITE" id="PS50163">
    <property type="entry name" value="RECA_3"/>
    <property type="match status" value="1"/>
</dbReference>
<comment type="similarity">
    <text evidence="1 9 11">Belongs to the RecA family.</text>
</comment>
<dbReference type="PROSITE" id="PS50162">
    <property type="entry name" value="RECA_2"/>
    <property type="match status" value="1"/>
</dbReference>
<dbReference type="PROSITE" id="PS00321">
    <property type="entry name" value="RECA_1"/>
    <property type="match status" value="1"/>
</dbReference>
<dbReference type="Pfam" id="PF21096">
    <property type="entry name" value="RecA_C"/>
    <property type="match status" value="1"/>
</dbReference>
<dbReference type="InterPro" id="IPR020584">
    <property type="entry name" value="DNA_recomb/repair_RecA_CS"/>
</dbReference>
<dbReference type="InterPro" id="IPR003593">
    <property type="entry name" value="AAA+_ATPase"/>
</dbReference>
<evidence type="ECO:0000256" key="8">
    <source>
        <dbReference type="ARBA" id="ARBA00033319"/>
    </source>
</evidence>
<protein>
    <recommendedName>
        <fullName evidence="2 9">Protein RecA</fullName>
    </recommendedName>
    <alternativeName>
        <fullName evidence="8 9">Recombinase A</fullName>
    </alternativeName>
</protein>
<evidence type="ECO:0000256" key="7">
    <source>
        <dbReference type="ARBA" id="ARBA00023236"/>
    </source>
</evidence>
<keyword evidence="9" id="KW-0963">Cytoplasm</keyword>
<dbReference type="PANTHER" id="PTHR45900">
    <property type="entry name" value="RECA"/>
    <property type="match status" value="1"/>
</dbReference>
<evidence type="ECO:0000313" key="15">
    <source>
        <dbReference type="EMBL" id="MFC4335586.1"/>
    </source>
</evidence>
<feature type="domain" description="RecA family profile 2" evidence="14">
    <location>
        <begin position="212"/>
        <end position="285"/>
    </location>
</feature>
<feature type="domain" description="RecA family profile 1" evidence="13">
    <location>
        <begin position="48"/>
        <end position="207"/>
    </location>
</feature>
<dbReference type="InterPro" id="IPR020588">
    <property type="entry name" value="RecA_ATP-bd"/>
</dbReference>
<evidence type="ECO:0000256" key="12">
    <source>
        <dbReference type="SAM" id="MobiDB-lite"/>
    </source>
</evidence>
<proteinExistence type="inferred from homology"/>
<dbReference type="SUPFAM" id="SSF52540">
    <property type="entry name" value="P-loop containing nucleoside triphosphate hydrolases"/>
    <property type="match status" value="1"/>
</dbReference>
<keyword evidence="4 9" id="KW-0067">ATP-binding</keyword>
<evidence type="ECO:0000256" key="5">
    <source>
        <dbReference type="ARBA" id="ARBA00023125"/>
    </source>
</evidence>
<dbReference type="EMBL" id="JBHSDK010000014">
    <property type="protein sequence ID" value="MFC4335586.1"/>
    <property type="molecule type" value="Genomic_DNA"/>
</dbReference>
<evidence type="ECO:0000256" key="10">
    <source>
        <dbReference type="RuleBase" id="RU000526"/>
    </source>
</evidence>
<keyword evidence="9 11" id="KW-0227">DNA damage</keyword>
<keyword evidence="9 10" id="KW-0234">DNA repair</keyword>
<dbReference type="InterPro" id="IPR049261">
    <property type="entry name" value="RecA-like_C"/>
</dbReference>
<comment type="subcellular location">
    <subcellularLocation>
        <location evidence="9">Cytoplasm</location>
    </subcellularLocation>
</comment>
<dbReference type="PANTHER" id="PTHR45900:SF1">
    <property type="entry name" value="MITOCHONDRIAL DNA REPAIR PROTEIN RECA HOMOLOG-RELATED"/>
    <property type="match status" value="1"/>
</dbReference>
<dbReference type="InterPro" id="IPR020587">
    <property type="entry name" value="RecA_monomer-monomer_interface"/>
</dbReference>
<dbReference type="Pfam" id="PF00154">
    <property type="entry name" value="RecA_N"/>
    <property type="match status" value="1"/>
</dbReference>
<gene>
    <name evidence="9 15" type="primary">recA</name>
    <name evidence="15" type="ORF">ACFPET_10285</name>
</gene>
<keyword evidence="3 9" id="KW-0547">Nucleotide-binding</keyword>
<comment type="caution">
    <text evidence="15">The sequence shown here is derived from an EMBL/GenBank/DDBJ whole genome shotgun (WGS) entry which is preliminary data.</text>
</comment>
<keyword evidence="6 9" id="KW-0233">DNA recombination</keyword>
<evidence type="ECO:0000256" key="9">
    <source>
        <dbReference type="HAMAP-Rule" id="MF_00268"/>
    </source>
</evidence>
<evidence type="ECO:0000313" key="16">
    <source>
        <dbReference type="Proteomes" id="UP001595823"/>
    </source>
</evidence>
<evidence type="ECO:0000259" key="13">
    <source>
        <dbReference type="PROSITE" id="PS50162"/>
    </source>
</evidence>
<dbReference type="Gene3D" id="3.40.50.300">
    <property type="entry name" value="P-loop containing nucleotide triphosphate hydrolases"/>
    <property type="match status" value="1"/>
</dbReference>
<keyword evidence="16" id="KW-1185">Reference proteome</keyword>
<evidence type="ECO:0000256" key="1">
    <source>
        <dbReference type="ARBA" id="ARBA00009391"/>
    </source>
</evidence>
<dbReference type="SMART" id="SM00382">
    <property type="entry name" value="AAA"/>
    <property type="match status" value="1"/>
</dbReference>
<reference evidence="16" key="1">
    <citation type="journal article" date="2019" name="Int. J. Syst. Evol. Microbiol.">
        <title>The Global Catalogue of Microorganisms (GCM) 10K type strain sequencing project: providing services to taxonomists for standard genome sequencing and annotation.</title>
        <authorList>
            <consortium name="The Broad Institute Genomics Platform"/>
            <consortium name="The Broad Institute Genome Sequencing Center for Infectious Disease"/>
            <person name="Wu L."/>
            <person name="Ma J."/>
        </authorList>
    </citation>
    <scope>NUCLEOTIDE SEQUENCE [LARGE SCALE GENOMIC DNA]</scope>
    <source>
        <strain evidence="16">IBRC-M 10908</strain>
    </source>
</reference>
<evidence type="ECO:0000256" key="3">
    <source>
        <dbReference type="ARBA" id="ARBA00022741"/>
    </source>
</evidence>
<evidence type="ECO:0000256" key="2">
    <source>
        <dbReference type="ARBA" id="ARBA00015553"/>
    </source>
</evidence>
<dbReference type="InterPro" id="IPR049428">
    <property type="entry name" value="RecA-like_N"/>
</dbReference>
<evidence type="ECO:0000256" key="4">
    <source>
        <dbReference type="ARBA" id="ARBA00022840"/>
    </source>
</evidence>
<dbReference type="NCBIfam" id="TIGR02012">
    <property type="entry name" value="tigrfam_recA"/>
    <property type="match status" value="1"/>
</dbReference>
<evidence type="ECO:0000259" key="14">
    <source>
        <dbReference type="PROSITE" id="PS50163"/>
    </source>
</evidence>
<feature type="region of interest" description="Disordered" evidence="12">
    <location>
        <begin position="340"/>
        <end position="360"/>
    </location>
</feature>
<feature type="compositionally biased region" description="Acidic residues" evidence="12">
    <location>
        <begin position="343"/>
        <end position="360"/>
    </location>
</feature>
<keyword evidence="7 9" id="KW-0742">SOS response</keyword>